<reference evidence="4" key="1">
    <citation type="submission" date="2021-03" db="EMBL/GenBank/DDBJ databases">
        <authorList>
            <person name="Tagirdzhanova G."/>
        </authorList>
    </citation>
    <scope>NUCLEOTIDE SEQUENCE</scope>
</reference>
<keyword evidence="2" id="KW-0521">NADP</keyword>
<comment type="similarity">
    <text evidence="1">Belongs to the short-chain dehydrogenases/reductases (SDR) family.</text>
</comment>
<dbReference type="GO" id="GO:0016614">
    <property type="term" value="F:oxidoreductase activity, acting on CH-OH group of donors"/>
    <property type="evidence" value="ECO:0007669"/>
    <property type="project" value="UniProtKB-ARBA"/>
</dbReference>
<protein>
    <submittedName>
        <fullName evidence="4">Uncharacterized protein</fullName>
    </submittedName>
</protein>
<dbReference type="InterPro" id="IPR002347">
    <property type="entry name" value="SDR_fam"/>
</dbReference>
<dbReference type="Pfam" id="PF13561">
    <property type="entry name" value="adh_short_C2"/>
    <property type="match status" value="1"/>
</dbReference>
<keyword evidence="5" id="KW-1185">Reference proteome</keyword>
<dbReference type="OrthoDB" id="47007at2759"/>
<dbReference type="SUPFAM" id="SSF51735">
    <property type="entry name" value="NAD(P)-binding Rossmann-fold domains"/>
    <property type="match status" value="1"/>
</dbReference>
<evidence type="ECO:0000256" key="1">
    <source>
        <dbReference type="ARBA" id="ARBA00006484"/>
    </source>
</evidence>
<dbReference type="AlphaFoldDB" id="A0A8H3PIJ1"/>
<evidence type="ECO:0000256" key="2">
    <source>
        <dbReference type="ARBA" id="ARBA00022857"/>
    </source>
</evidence>
<evidence type="ECO:0000313" key="5">
    <source>
        <dbReference type="Proteomes" id="UP000664521"/>
    </source>
</evidence>
<evidence type="ECO:0000313" key="4">
    <source>
        <dbReference type="EMBL" id="CAF9942181.1"/>
    </source>
</evidence>
<comment type="caution">
    <text evidence="4">The sequence shown here is derived from an EMBL/GenBank/DDBJ whole genome shotgun (WGS) entry which is preliminary data.</text>
</comment>
<dbReference type="PANTHER" id="PTHR48107">
    <property type="entry name" value="NADPH-DEPENDENT ALDEHYDE REDUCTASE-LIKE PROTEIN, CHLOROPLASTIC-RELATED"/>
    <property type="match status" value="1"/>
</dbReference>
<dbReference type="PANTHER" id="PTHR48107:SF7">
    <property type="entry name" value="RE15974P"/>
    <property type="match status" value="1"/>
</dbReference>
<evidence type="ECO:0000256" key="3">
    <source>
        <dbReference type="ARBA" id="ARBA00023002"/>
    </source>
</evidence>
<dbReference type="Proteomes" id="UP000664521">
    <property type="component" value="Unassembled WGS sequence"/>
</dbReference>
<keyword evidence="3" id="KW-0560">Oxidoreductase</keyword>
<dbReference type="EMBL" id="CAJPDS010000335">
    <property type="protein sequence ID" value="CAF9942181.1"/>
    <property type="molecule type" value="Genomic_DNA"/>
</dbReference>
<dbReference type="Gene3D" id="3.40.50.720">
    <property type="entry name" value="NAD(P)-binding Rossmann-like Domain"/>
    <property type="match status" value="1"/>
</dbReference>
<sequence length="245" mass="25970">MALAGKVALITGASKGIGKATALRLAKDGARVVINYSSDKQAADEVVQLIGTDKAASIQADASKVADIEALVQQTVKFFGKIDILIPCAGMLPMSPLEATTEELFDKIFALNVKGPYFLAQKATPHMPEGSHIVLISTTLTAASTVMPPYLPYLATKGAIEQMVRVLSKDLGRKGICVNAVSPGPTGTELFLKNQNEQTLKMLSSLNPRGRIGEPQEIADSIAFLCSSDSRWVLGQNLRVNGGMA</sequence>
<dbReference type="FunFam" id="3.40.50.720:FF:000084">
    <property type="entry name" value="Short-chain dehydrogenase reductase"/>
    <property type="match status" value="1"/>
</dbReference>
<proteinExistence type="inferred from homology"/>
<gene>
    <name evidence="4" type="ORF">HETSPECPRED_005384</name>
</gene>
<dbReference type="InterPro" id="IPR036291">
    <property type="entry name" value="NAD(P)-bd_dom_sf"/>
</dbReference>
<name>A0A8H3PIJ1_9LECA</name>
<accession>A0A8H3PIJ1</accession>
<dbReference type="PRINTS" id="PR00081">
    <property type="entry name" value="GDHRDH"/>
</dbReference>
<organism evidence="4 5">
    <name type="scientific">Heterodermia speciosa</name>
    <dbReference type="NCBI Taxonomy" id="116794"/>
    <lineage>
        <taxon>Eukaryota</taxon>
        <taxon>Fungi</taxon>
        <taxon>Dikarya</taxon>
        <taxon>Ascomycota</taxon>
        <taxon>Pezizomycotina</taxon>
        <taxon>Lecanoromycetes</taxon>
        <taxon>OSLEUM clade</taxon>
        <taxon>Lecanoromycetidae</taxon>
        <taxon>Caliciales</taxon>
        <taxon>Physciaceae</taxon>
        <taxon>Heterodermia</taxon>
    </lineage>
</organism>